<keyword evidence="2" id="KW-0809">Transit peptide</keyword>
<dbReference type="GO" id="GO:0043461">
    <property type="term" value="P:proton-transporting ATP synthase complex assembly"/>
    <property type="evidence" value="ECO:0007669"/>
    <property type="project" value="InterPro"/>
</dbReference>
<evidence type="ECO:0000256" key="1">
    <source>
        <dbReference type="ARBA" id="ARBA00008231"/>
    </source>
</evidence>
<accession>A0A1H9X6W3</accession>
<evidence type="ECO:0000313" key="4">
    <source>
        <dbReference type="EMBL" id="SES41801.1"/>
    </source>
</evidence>
<dbReference type="Pfam" id="PF07542">
    <property type="entry name" value="ATP12"/>
    <property type="match status" value="1"/>
</dbReference>
<comment type="similarity">
    <text evidence="1">Belongs to the ATP12 family.</text>
</comment>
<dbReference type="EMBL" id="FOGU01000019">
    <property type="protein sequence ID" value="SES41801.1"/>
    <property type="molecule type" value="Genomic_DNA"/>
</dbReference>
<dbReference type="RefSeq" id="WP_092696341.1">
    <property type="nucleotide sequence ID" value="NZ_FOGU01000019.1"/>
</dbReference>
<dbReference type="InterPro" id="IPR011419">
    <property type="entry name" value="ATP12_ATP_synth-F1-assembly"/>
</dbReference>
<keyword evidence="5" id="KW-1185">Reference proteome</keyword>
<reference evidence="4 5" key="1">
    <citation type="submission" date="2016-10" db="EMBL/GenBank/DDBJ databases">
        <authorList>
            <person name="de Groot N.N."/>
        </authorList>
    </citation>
    <scope>NUCLEOTIDE SEQUENCE [LARGE SCALE GENOMIC DNA]</scope>
    <source>
        <strain evidence="4 5">DSM 23042</strain>
    </source>
</reference>
<dbReference type="AlphaFoldDB" id="A0A1H9X6W3"/>
<organism evidence="4 5">
    <name type="scientific">Tranquillimonas rosea</name>
    <dbReference type="NCBI Taxonomy" id="641238"/>
    <lineage>
        <taxon>Bacteria</taxon>
        <taxon>Pseudomonadati</taxon>
        <taxon>Pseudomonadota</taxon>
        <taxon>Alphaproteobacteria</taxon>
        <taxon>Rhodobacterales</taxon>
        <taxon>Roseobacteraceae</taxon>
        <taxon>Tranquillimonas</taxon>
    </lineage>
</organism>
<dbReference type="STRING" id="641238.SAMN04490244_11939"/>
<proteinExistence type="inferred from homology"/>
<evidence type="ECO:0000313" key="5">
    <source>
        <dbReference type="Proteomes" id="UP000198885"/>
    </source>
</evidence>
<dbReference type="Gene3D" id="1.10.3580.10">
    <property type="entry name" value="ATP12 ATPase"/>
    <property type="match status" value="1"/>
</dbReference>
<name>A0A1H9X6W3_9RHOB</name>
<evidence type="ECO:0000256" key="3">
    <source>
        <dbReference type="ARBA" id="ARBA00023186"/>
    </source>
</evidence>
<dbReference type="SUPFAM" id="SSF160909">
    <property type="entry name" value="ATP12-like"/>
    <property type="match status" value="1"/>
</dbReference>
<dbReference type="InterPro" id="IPR023335">
    <property type="entry name" value="ATP12_ortho_dom_sf"/>
</dbReference>
<evidence type="ECO:0000256" key="2">
    <source>
        <dbReference type="ARBA" id="ARBA00022946"/>
    </source>
</evidence>
<gene>
    <name evidence="4" type="ORF">SAMN04490244_11939</name>
</gene>
<dbReference type="Gene3D" id="3.30.2180.10">
    <property type="entry name" value="ATP12-like"/>
    <property type="match status" value="1"/>
</dbReference>
<sequence length="242" mass="26428">MSEWTVKRFWTKAEPAPTDDGYAVHLDGRPVRTPAKVPLTLPNHAAAQAVADEWDAQEEVLSPANMPATRWANAAIDKVAHQQDEVAEMLVSYGETDLLCYRAAQPKELVARQAEAWDPWLDWAGERFGARLIAAEGVMPQAQKPGAVDTLGAPVRDMTAFELAAFHDLVSLTGSLVLGLAAADGAAEPDRLWTLSRLDELWQAEQWGVDAEAEEAAAKKQHAFVAAARHFALVRETFHAAQ</sequence>
<keyword evidence="3" id="KW-0143">Chaperone</keyword>
<dbReference type="PANTHER" id="PTHR21013">
    <property type="entry name" value="ATP SYNTHASE MITOCHONDRIAL F1 COMPLEX ASSEMBLY FACTOR 2/ATP12 PROTEIN, MITOCHONDRIAL PRECURSOR"/>
    <property type="match status" value="1"/>
</dbReference>
<dbReference type="PANTHER" id="PTHR21013:SF10">
    <property type="entry name" value="ATP SYNTHASE MITOCHONDRIAL F1 COMPLEX ASSEMBLY FACTOR 2"/>
    <property type="match status" value="1"/>
</dbReference>
<dbReference type="OrthoDB" id="9797825at2"/>
<dbReference type="Proteomes" id="UP000198885">
    <property type="component" value="Unassembled WGS sequence"/>
</dbReference>
<dbReference type="InterPro" id="IPR042272">
    <property type="entry name" value="ATP12_ATP_synth-F1-assembly_N"/>
</dbReference>
<protein>
    <submittedName>
        <fullName evidence="4">Chaperone required for the assembly of the F1-ATPase</fullName>
    </submittedName>
</protein>